<evidence type="ECO:0000313" key="7">
    <source>
        <dbReference type="Proteomes" id="UP000559404"/>
    </source>
</evidence>
<dbReference type="Pfam" id="PF00126">
    <property type="entry name" value="HTH_1"/>
    <property type="match status" value="1"/>
</dbReference>
<evidence type="ECO:0000256" key="2">
    <source>
        <dbReference type="ARBA" id="ARBA00023015"/>
    </source>
</evidence>
<dbReference type="PANTHER" id="PTHR30419">
    <property type="entry name" value="HTH-TYPE TRANSCRIPTIONAL REGULATOR YBHD"/>
    <property type="match status" value="1"/>
</dbReference>
<dbReference type="Proteomes" id="UP000559404">
    <property type="component" value="Unassembled WGS sequence"/>
</dbReference>
<accession>A0A838XXE6</accession>
<evidence type="ECO:0000256" key="4">
    <source>
        <dbReference type="ARBA" id="ARBA00023163"/>
    </source>
</evidence>
<dbReference type="GO" id="GO:0003677">
    <property type="term" value="F:DNA binding"/>
    <property type="evidence" value="ECO:0007669"/>
    <property type="project" value="UniProtKB-KW"/>
</dbReference>
<keyword evidence="3" id="KW-0238">DNA-binding</keyword>
<dbReference type="InterPro" id="IPR050950">
    <property type="entry name" value="HTH-type_LysR_regulators"/>
</dbReference>
<evidence type="ECO:0000256" key="3">
    <source>
        <dbReference type="ARBA" id="ARBA00023125"/>
    </source>
</evidence>
<dbReference type="Gene3D" id="3.40.190.290">
    <property type="match status" value="1"/>
</dbReference>
<dbReference type="InterPro" id="IPR005119">
    <property type="entry name" value="LysR_subst-bd"/>
</dbReference>
<gene>
    <name evidence="6" type="ORF">H1W37_15910</name>
</gene>
<organism evidence="6 7">
    <name type="scientific">Stappia taiwanensis</name>
    <dbReference type="NCBI Taxonomy" id="992267"/>
    <lineage>
        <taxon>Bacteria</taxon>
        <taxon>Pseudomonadati</taxon>
        <taxon>Pseudomonadota</taxon>
        <taxon>Alphaproteobacteria</taxon>
        <taxon>Hyphomicrobiales</taxon>
        <taxon>Stappiaceae</taxon>
        <taxon>Stappia</taxon>
    </lineage>
</organism>
<dbReference type="Gene3D" id="1.10.10.10">
    <property type="entry name" value="Winged helix-like DNA-binding domain superfamily/Winged helix DNA-binding domain"/>
    <property type="match status" value="1"/>
</dbReference>
<reference evidence="6 7" key="1">
    <citation type="submission" date="2020-07" db="EMBL/GenBank/DDBJ databases">
        <authorList>
            <person name="Li M."/>
        </authorList>
    </citation>
    <scope>NUCLEOTIDE SEQUENCE [LARGE SCALE GENOMIC DNA]</scope>
    <source>
        <strain evidence="6 7">DSM 23284</strain>
    </source>
</reference>
<dbReference type="AlphaFoldDB" id="A0A838XXE6"/>
<sequence>MDRVRHLHGPALRYFAAVAEAGSIRAAARELHVASSAVNRQILWLERTLGHELFDRLGRGVRLTEAGEVLRAHVLRTLSDFEATAGELDALTAMRRGTVEIATVESVAESLLPGVIAAFRDKFPGVHVSVRLASSDKVAAAIIAGEADVGFTFEPPEDNRLAIAFYQDLAIGAVMHPRHPLAAEAPLSFGQCLAYPVCLPARGLSLRKRIDVVLSETPIRERAHVEANSLKLMKAIARSGDTIAFQTILGLEREIAEGSLLFRTLTDAPLQRDRFTILATAHRALSRAAQAFFDHSVAALRDRLSLIDADPAS</sequence>
<evidence type="ECO:0000256" key="1">
    <source>
        <dbReference type="ARBA" id="ARBA00009437"/>
    </source>
</evidence>
<comment type="caution">
    <text evidence="6">The sequence shown here is derived from an EMBL/GenBank/DDBJ whole genome shotgun (WGS) entry which is preliminary data.</text>
</comment>
<dbReference type="Pfam" id="PF03466">
    <property type="entry name" value="LysR_substrate"/>
    <property type="match status" value="1"/>
</dbReference>
<comment type="similarity">
    <text evidence="1">Belongs to the LysR transcriptional regulatory family.</text>
</comment>
<keyword evidence="4" id="KW-0804">Transcription</keyword>
<dbReference type="PROSITE" id="PS50931">
    <property type="entry name" value="HTH_LYSR"/>
    <property type="match status" value="1"/>
</dbReference>
<dbReference type="InterPro" id="IPR036390">
    <property type="entry name" value="WH_DNA-bd_sf"/>
</dbReference>
<protein>
    <submittedName>
        <fullName evidence="6">LysR family transcriptional regulator</fullName>
    </submittedName>
</protein>
<dbReference type="RefSeq" id="WP_181761342.1">
    <property type="nucleotide sequence ID" value="NZ_BMCR01000001.1"/>
</dbReference>
<dbReference type="PANTHER" id="PTHR30419:SF2">
    <property type="entry name" value="LYSR FAMILY TRANSCRIPTIONAL REGULATOR"/>
    <property type="match status" value="1"/>
</dbReference>
<dbReference type="InterPro" id="IPR036388">
    <property type="entry name" value="WH-like_DNA-bd_sf"/>
</dbReference>
<evidence type="ECO:0000259" key="5">
    <source>
        <dbReference type="PROSITE" id="PS50931"/>
    </source>
</evidence>
<dbReference type="EMBL" id="JACEON010000016">
    <property type="protein sequence ID" value="MBA4613146.1"/>
    <property type="molecule type" value="Genomic_DNA"/>
</dbReference>
<dbReference type="InterPro" id="IPR000847">
    <property type="entry name" value="LysR_HTH_N"/>
</dbReference>
<keyword evidence="2" id="KW-0805">Transcription regulation</keyword>
<feature type="domain" description="HTH lysR-type" evidence="5">
    <location>
        <begin position="12"/>
        <end position="64"/>
    </location>
</feature>
<dbReference type="GO" id="GO:0005829">
    <property type="term" value="C:cytosol"/>
    <property type="evidence" value="ECO:0007669"/>
    <property type="project" value="TreeGrafter"/>
</dbReference>
<dbReference type="SUPFAM" id="SSF53850">
    <property type="entry name" value="Periplasmic binding protein-like II"/>
    <property type="match status" value="1"/>
</dbReference>
<proteinExistence type="inferred from homology"/>
<dbReference type="FunFam" id="1.10.10.10:FF:000001">
    <property type="entry name" value="LysR family transcriptional regulator"/>
    <property type="match status" value="1"/>
</dbReference>
<keyword evidence="7" id="KW-1185">Reference proteome</keyword>
<dbReference type="SUPFAM" id="SSF46785">
    <property type="entry name" value="Winged helix' DNA-binding domain"/>
    <property type="match status" value="1"/>
</dbReference>
<name>A0A838XXE6_9HYPH</name>
<evidence type="ECO:0000313" key="6">
    <source>
        <dbReference type="EMBL" id="MBA4613146.1"/>
    </source>
</evidence>
<reference evidence="6 7" key="2">
    <citation type="submission" date="2020-08" db="EMBL/GenBank/DDBJ databases">
        <title>Stappia taiwanensis sp. nov., isolated from a coastal thermal spring.</title>
        <authorList>
            <person name="Kampfer P."/>
        </authorList>
    </citation>
    <scope>NUCLEOTIDE SEQUENCE [LARGE SCALE GENOMIC DNA]</scope>
    <source>
        <strain evidence="6 7">DSM 23284</strain>
    </source>
</reference>
<dbReference type="GO" id="GO:0003700">
    <property type="term" value="F:DNA-binding transcription factor activity"/>
    <property type="evidence" value="ECO:0007669"/>
    <property type="project" value="InterPro"/>
</dbReference>